<evidence type="ECO:0008006" key="7">
    <source>
        <dbReference type="Google" id="ProtNLM"/>
    </source>
</evidence>
<feature type="region of interest" description="Disordered" evidence="4">
    <location>
        <begin position="1115"/>
        <end position="1217"/>
    </location>
</feature>
<proteinExistence type="inferred from homology"/>
<dbReference type="Pfam" id="PF13432">
    <property type="entry name" value="TPR_16"/>
    <property type="match status" value="2"/>
</dbReference>
<dbReference type="Gene3D" id="1.25.40.10">
    <property type="entry name" value="Tetratricopeptide repeat domain"/>
    <property type="match status" value="1"/>
</dbReference>
<dbReference type="EMBL" id="NHTK01006115">
    <property type="protein sequence ID" value="PPQ63641.1"/>
    <property type="molecule type" value="Genomic_DNA"/>
</dbReference>
<feature type="region of interest" description="Disordered" evidence="4">
    <location>
        <begin position="891"/>
        <end position="942"/>
    </location>
</feature>
<comment type="function">
    <text evidence="1">Involved in endocytosis.</text>
</comment>
<feature type="region of interest" description="Disordered" evidence="4">
    <location>
        <begin position="1230"/>
        <end position="1280"/>
    </location>
</feature>
<evidence type="ECO:0000313" key="5">
    <source>
        <dbReference type="EMBL" id="PPQ63641.1"/>
    </source>
</evidence>
<keyword evidence="6" id="KW-1185">Reference proteome</keyword>
<keyword evidence="3" id="KW-0802">TPR repeat</keyword>
<evidence type="ECO:0000256" key="4">
    <source>
        <dbReference type="SAM" id="MobiDB-lite"/>
    </source>
</evidence>
<dbReference type="InterPro" id="IPR011990">
    <property type="entry name" value="TPR-like_helical_dom_sf"/>
</dbReference>
<dbReference type="SUPFAM" id="SSF48452">
    <property type="entry name" value="TPR-like"/>
    <property type="match status" value="2"/>
</dbReference>
<dbReference type="SMART" id="SM00028">
    <property type="entry name" value="TPR"/>
    <property type="match status" value="4"/>
</dbReference>
<dbReference type="Proteomes" id="UP000284842">
    <property type="component" value="Unassembled WGS sequence"/>
</dbReference>
<feature type="region of interest" description="Disordered" evidence="4">
    <location>
        <begin position="704"/>
        <end position="749"/>
    </location>
</feature>
<feature type="compositionally biased region" description="Polar residues" evidence="4">
    <location>
        <begin position="1072"/>
        <end position="1086"/>
    </location>
</feature>
<comment type="similarity">
    <text evidence="2">Belongs to the YPP1 family.</text>
</comment>
<dbReference type="PANTHER" id="PTHR23083">
    <property type="entry name" value="TETRATRICOPEPTIDE REPEAT PROTEIN, TPR"/>
    <property type="match status" value="1"/>
</dbReference>
<dbReference type="InterPro" id="IPR019734">
    <property type="entry name" value="TPR_rpt"/>
</dbReference>
<dbReference type="STRING" id="181874.A0A409VA11"/>
<dbReference type="OrthoDB" id="29013at2759"/>
<organism evidence="5 6">
    <name type="scientific">Panaeolus cyanescens</name>
    <dbReference type="NCBI Taxonomy" id="181874"/>
    <lineage>
        <taxon>Eukaryota</taxon>
        <taxon>Fungi</taxon>
        <taxon>Dikarya</taxon>
        <taxon>Basidiomycota</taxon>
        <taxon>Agaricomycotina</taxon>
        <taxon>Agaricomycetes</taxon>
        <taxon>Agaricomycetidae</taxon>
        <taxon>Agaricales</taxon>
        <taxon>Agaricineae</taxon>
        <taxon>Galeropsidaceae</taxon>
        <taxon>Panaeolus</taxon>
    </lineage>
</organism>
<feature type="compositionally biased region" description="Polar residues" evidence="4">
    <location>
        <begin position="905"/>
        <end position="916"/>
    </location>
</feature>
<feature type="repeat" description="TPR" evidence="3">
    <location>
        <begin position="1327"/>
        <end position="1360"/>
    </location>
</feature>
<reference evidence="5 6" key="1">
    <citation type="journal article" date="2018" name="Evol. Lett.">
        <title>Horizontal gene cluster transfer increased hallucinogenic mushroom diversity.</title>
        <authorList>
            <person name="Reynolds H.T."/>
            <person name="Vijayakumar V."/>
            <person name="Gluck-Thaler E."/>
            <person name="Korotkin H.B."/>
            <person name="Matheny P.B."/>
            <person name="Slot J.C."/>
        </authorList>
    </citation>
    <scope>NUCLEOTIDE SEQUENCE [LARGE SCALE GENOMIC DNA]</scope>
    <source>
        <strain evidence="5 6">2629</strain>
    </source>
</reference>
<feature type="region of interest" description="Disordered" evidence="4">
    <location>
        <begin position="843"/>
        <end position="879"/>
    </location>
</feature>
<evidence type="ECO:0000256" key="1">
    <source>
        <dbReference type="ARBA" id="ARBA00002550"/>
    </source>
</evidence>
<feature type="compositionally biased region" description="Basic and acidic residues" evidence="4">
    <location>
        <begin position="1130"/>
        <end position="1147"/>
    </location>
</feature>
<comment type="caution">
    <text evidence="5">The sequence shown here is derived from an EMBL/GenBank/DDBJ whole genome shotgun (WGS) entry which is preliminary data.</text>
</comment>
<name>A0A409VA11_9AGAR</name>
<feature type="region of interest" description="Disordered" evidence="4">
    <location>
        <begin position="1056"/>
        <end position="1094"/>
    </location>
</feature>
<dbReference type="PANTHER" id="PTHR23083:SF464">
    <property type="entry name" value="TETRATRICOPEPTIDE REPEAT DOMAIN 7, ISOFORM A"/>
    <property type="match status" value="1"/>
</dbReference>
<evidence type="ECO:0000313" key="6">
    <source>
        <dbReference type="Proteomes" id="UP000284842"/>
    </source>
</evidence>
<protein>
    <recommendedName>
        <fullName evidence="7">TPR-like protein</fullName>
    </recommendedName>
</protein>
<evidence type="ECO:0000256" key="2">
    <source>
        <dbReference type="ARBA" id="ARBA00038251"/>
    </source>
</evidence>
<dbReference type="PROSITE" id="PS50005">
    <property type="entry name" value="TPR"/>
    <property type="match status" value="1"/>
</dbReference>
<feature type="compositionally biased region" description="Acidic residues" evidence="4">
    <location>
        <begin position="850"/>
        <end position="864"/>
    </location>
</feature>
<dbReference type="InParanoid" id="A0A409VA11"/>
<evidence type="ECO:0000256" key="3">
    <source>
        <dbReference type="PROSITE-ProRule" id="PRU00339"/>
    </source>
</evidence>
<feature type="compositionally biased region" description="Pro residues" evidence="4">
    <location>
        <begin position="1255"/>
        <end position="1266"/>
    </location>
</feature>
<accession>A0A409VA11</accession>
<gene>
    <name evidence="5" type="ORF">CVT24_004415</name>
</gene>
<feature type="region of interest" description="Disordered" evidence="4">
    <location>
        <begin position="1381"/>
        <end position="1417"/>
    </location>
</feature>
<dbReference type="InterPro" id="IPR051722">
    <property type="entry name" value="Endocytosis_PI4K-reg_protein"/>
</dbReference>
<sequence length="1492" mass="161701">MSTPKERHYWSQLRISLTAGQWRASAPAKTPNGTPISWSELFRKFNKHCRGYQDVSEVAVQTHGLGLLISSKYVDEDEDRELDSMGTSKAATNGLDLGQESVLAPERVEEATATYEALKALEASNFDTINFILAYYAYALGNPAECIQHLDKIPHLLLFQNHVPTLGSTRSTTTTVGSSGGNSGALLAPSSYAPSTNSFTGSFASVVDNSVPEVRDGRAWALAETLRSVCLKGMSYEKLYPGNSSKALDAYTQSIPLLHALEREFSYSLRSYSSTGYPPTHVSTGGKMDVTIFNQMRELWRWTERLLWRAIVLSSRTTNLYEPYESPDTDENPSSSTKARATLWHWLAHYSQLSTFWPPTFRSEHRITVASIHLHALIQRFGVPHDAPLTMYFQRATARRPQDASLPASSSASARASTAHLVSPSTVNSRFSSYVDGSSASQPTGSSKLLPNEYTWLSTARSVVNDYRAVLTHCTKFPKAGERNTKVEEFVELCVAVWEAAGAAGASGGVGNTAGASWVIDILWWATRLTFNSSHVLRHLTKLLYLSGDYNLAQRTLKLYTQVVGKAYEASKEGVGEDKDNDDAWVDTCVFGARMLCREACEATGVWASGGWRGSNSKGTSLTTVNDNGLTTMKDIKEAGRMIELAKTRLDKDNAVLVGLVEHAEGVYYNVLGTLGNEPLKRTEYLKKGHAHLLASLAAFQSASNSSDSSDDSQDGETSSSSSSTFETPAPSPNPLASPLSANLTPILSSTPDGVKSAGASISSRGDAMPVTTPPVQAPTFYHLALSFARRSGPSYDLDKAITCAGNAVEGQPGDVRYWHLLGLLLAAKERWSEAREILQRGEACPGGECGDEDDIDTETEEGETNGSAQRNADLPSLSVNGEEVKATDFAAKGGEGKVNGFDRTPSSAGTSTTALPSYLGPAVSKAPRKKASSLPGPVQPSAHVVEQAEQTLLSTTDTSLPRASTLLRKPFPFDSYPPTSQDLLEWHLQLRMSEVALEEVTEGPEGAEQGWVDVFAWFAKIRGANAGSATPSGGASNLGHRHSFEIVRLSMDANGNPVSALPPGQPVDGNRPSSDIPQNASTTLGPNLPPNEHVPLAGPIPIPITISPATPEVEKKMEASIDSVLSGEGIKERSSREKEREKEKKGSNGLLKPKRSSSSLRGENTGTQKDKGTKKVQQMQQALKNRVHKGRAGLTAVSRRIGHGVSRNGAGLRQSTSTPDFHLVLQQTSYQASSIHSRRRLSSVIHSRDRTPTDSPPPPPPPPLPAGSEPSATQQDFKSQSERITKENKMLSDLWLMSAATFRRLGKDDQAKGAIQEAEVRNENNAAVWVQLGLYHTALKQYQHAIDTFQKALFISQDDVSATVHLARLWLNPDVFDKLHPPSSASPPSPATAQKQHTAGPNAHPTPFMQPPDSDTSLSTLMQSQVDLAVCMLEQSVQGRGWDVPEVWYYLARAYGVQGRKEKERETLKLALKLSDGRSVRDITLALGVGW</sequence>